<comment type="catalytic activity">
    <reaction evidence="7">
        <text>C-terminal L-cysteinyl-[HypE protein] + carbamoyl phosphate + ATP + H2O = C-terminal S-carboxamide-L-cysteinyl-[HypE protein] + AMP + phosphate + diphosphate + H(+)</text>
        <dbReference type="Rhea" id="RHEA:55636"/>
        <dbReference type="Rhea" id="RHEA-COMP:14247"/>
        <dbReference type="Rhea" id="RHEA-COMP:14392"/>
        <dbReference type="ChEBI" id="CHEBI:15377"/>
        <dbReference type="ChEBI" id="CHEBI:15378"/>
        <dbReference type="ChEBI" id="CHEBI:30616"/>
        <dbReference type="ChEBI" id="CHEBI:33019"/>
        <dbReference type="ChEBI" id="CHEBI:43474"/>
        <dbReference type="ChEBI" id="CHEBI:58228"/>
        <dbReference type="ChEBI" id="CHEBI:76913"/>
        <dbReference type="ChEBI" id="CHEBI:139126"/>
        <dbReference type="ChEBI" id="CHEBI:456215"/>
    </reaction>
</comment>
<dbReference type="Gene3D" id="3.90.870.50">
    <property type="match status" value="1"/>
</dbReference>
<dbReference type="InterPro" id="IPR051060">
    <property type="entry name" value="Carbamoyltrans_HypF-like"/>
</dbReference>
<dbReference type="GO" id="GO:0016743">
    <property type="term" value="F:carboxyl- or carbamoyltransferase activity"/>
    <property type="evidence" value="ECO:0007669"/>
    <property type="project" value="UniProtKB-UniRule"/>
</dbReference>
<dbReference type="EMBL" id="CP042652">
    <property type="protein sequence ID" value="QKE29036.1"/>
    <property type="molecule type" value="Genomic_DNA"/>
</dbReference>
<feature type="domain" description="Acylphosphatase-like" evidence="10">
    <location>
        <begin position="3"/>
        <end position="90"/>
    </location>
</feature>
<dbReference type="InterPro" id="IPR043129">
    <property type="entry name" value="ATPase_NBD"/>
</dbReference>
<dbReference type="InterPro" id="IPR011125">
    <property type="entry name" value="Znf_HypF"/>
</dbReference>
<organism evidence="12 13">
    <name type="scientific">Arcobacter acticola</name>
    <dbReference type="NCBI Taxonomy" id="1849015"/>
    <lineage>
        <taxon>Bacteria</taxon>
        <taxon>Pseudomonadati</taxon>
        <taxon>Campylobacterota</taxon>
        <taxon>Epsilonproteobacteria</taxon>
        <taxon>Campylobacterales</taxon>
        <taxon>Arcobacteraceae</taxon>
        <taxon>Arcobacter</taxon>
    </lineage>
</organism>
<evidence type="ECO:0000259" key="11">
    <source>
        <dbReference type="PROSITE" id="PS51163"/>
    </source>
</evidence>
<gene>
    <name evidence="12" type="primary">hypF</name>
    <name evidence="12" type="ORF">AACT_1888</name>
</gene>
<evidence type="ECO:0000256" key="9">
    <source>
        <dbReference type="PROSITE-ProRule" id="PRU00520"/>
    </source>
</evidence>
<dbReference type="PROSITE" id="PS51163">
    <property type="entry name" value="YRDC"/>
    <property type="match status" value="1"/>
</dbReference>
<evidence type="ECO:0000256" key="7">
    <source>
        <dbReference type="ARBA" id="ARBA00048220"/>
    </source>
</evidence>
<dbReference type="AlphaFoldDB" id="A0A6M8EI83"/>
<dbReference type="PIRSF" id="PIRSF006256">
    <property type="entry name" value="CMPcnvr_hdrg_mat"/>
    <property type="match status" value="1"/>
</dbReference>
<dbReference type="Gene3D" id="3.30.420.360">
    <property type="match status" value="1"/>
</dbReference>
<evidence type="ECO:0000259" key="10">
    <source>
        <dbReference type="PROSITE" id="PS51160"/>
    </source>
</evidence>
<dbReference type="Gene3D" id="3.30.110.120">
    <property type="match status" value="1"/>
</dbReference>
<dbReference type="SUPFAM" id="SSF55821">
    <property type="entry name" value="YrdC/RibB"/>
    <property type="match status" value="1"/>
</dbReference>
<keyword evidence="6" id="KW-0862">Zinc</keyword>
<dbReference type="GO" id="GO:0008270">
    <property type="term" value="F:zinc ion binding"/>
    <property type="evidence" value="ECO:0007669"/>
    <property type="project" value="UniProtKB-KW"/>
</dbReference>
<dbReference type="GO" id="GO:0003998">
    <property type="term" value="F:acylphosphatase activity"/>
    <property type="evidence" value="ECO:0007669"/>
    <property type="project" value="UniProtKB-EC"/>
</dbReference>
<dbReference type="FunFam" id="3.30.420.40:FF:000124">
    <property type="entry name" value="Carbamoyltransferase HypF"/>
    <property type="match status" value="1"/>
</dbReference>
<proteinExistence type="inferred from homology"/>
<evidence type="ECO:0000313" key="12">
    <source>
        <dbReference type="EMBL" id="QKE29036.1"/>
    </source>
</evidence>
<comment type="catalytic activity">
    <reaction evidence="9">
        <text>an acyl phosphate + H2O = a carboxylate + phosphate + H(+)</text>
        <dbReference type="Rhea" id="RHEA:14965"/>
        <dbReference type="ChEBI" id="CHEBI:15377"/>
        <dbReference type="ChEBI" id="CHEBI:15378"/>
        <dbReference type="ChEBI" id="CHEBI:29067"/>
        <dbReference type="ChEBI" id="CHEBI:43474"/>
        <dbReference type="ChEBI" id="CHEBI:59918"/>
        <dbReference type="EC" id="3.6.1.7"/>
    </reaction>
</comment>
<dbReference type="Pfam" id="PF17788">
    <property type="entry name" value="HypF_C"/>
    <property type="match status" value="1"/>
</dbReference>
<name>A0A6M8EI83_9BACT</name>
<dbReference type="PANTHER" id="PTHR42959">
    <property type="entry name" value="CARBAMOYLTRANSFERASE"/>
    <property type="match status" value="1"/>
</dbReference>
<accession>A0A6M8EI83</accession>
<dbReference type="Gene3D" id="3.30.420.40">
    <property type="match status" value="1"/>
</dbReference>
<dbReference type="InterPro" id="IPR017945">
    <property type="entry name" value="DHBP_synth_RibB-like_a/b_dom"/>
</dbReference>
<comment type="similarity">
    <text evidence="2 8">Belongs to the carbamoyltransferase HypF family.</text>
</comment>
<dbReference type="PANTHER" id="PTHR42959:SF1">
    <property type="entry name" value="CARBAMOYLTRANSFERASE HYPF"/>
    <property type="match status" value="1"/>
</dbReference>
<evidence type="ECO:0000256" key="2">
    <source>
        <dbReference type="ARBA" id="ARBA00008097"/>
    </source>
</evidence>
<feature type="active site" evidence="9">
    <location>
        <position position="18"/>
    </location>
</feature>
<evidence type="ECO:0000256" key="5">
    <source>
        <dbReference type="ARBA" id="ARBA00022771"/>
    </source>
</evidence>
<dbReference type="SUPFAM" id="SSF54975">
    <property type="entry name" value="Acylphosphatase/BLUF domain-like"/>
    <property type="match status" value="1"/>
</dbReference>
<evidence type="ECO:0000256" key="3">
    <source>
        <dbReference type="ARBA" id="ARBA00022598"/>
    </source>
</evidence>
<dbReference type="InterPro" id="IPR006070">
    <property type="entry name" value="Sua5-like_dom"/>
</dbReference>
<dbReference type="InterPro" id="IPR041440">
    <property type="entry name" value="HypF_C"/>
</dbReference>
<feature type="domain" description="YrdC-like" evidence="11">
    <location>
        <begin position="201"/>
        <end position="386"/>
    </location>
</feature>
<evidence type="ECO:0000256" key="6">
    <source>
        <dbReference type="ARBA" id="ARBA00022833"/>
    </source>
</evidence>
<dbReference type="Pfam" id="PF00708">
    <property type="entry name" value="Acylphosphatase"/>
    <property type="match status" value="1"/>
</dbReference>
<protein>
    <recommendedName>
        <fullName evidence="8">Carbamoyltransferase</fullName>
        <ecNumber evidence="8">6.2.-.-</ecNumber>
    </recommendedName>
</protein>
<dbReference type="RefSeq" id="WP_172126593.1">
    <property type="nucleotide sequence ID" value="NZ_CP042652.1"/>
</dbReference>
<dbReference type="KEGG" id="paco:AACT_1888"/>
<keyword evidence="4" id="KW-0479">Metal-binding</keyword>
<keyword evidence="9" id="KW-0378">Hydrolase</keyword>
<sequence>MKSFLIQITGIVQGVGFRPFVYNLAIKHNIKGWVNNDDRGVNILLYCLESEAINFMKELELNPPKLAIIHKLKIKEIINQKEYKNFEIVESFNCNSKSTIISPDISICDDCIDDINDLDNFRYSYCLTNCINCGPRYSIITTVPYDRVNTSMASFEMCEDCKKEYKDPRNRRYHAQPISCEKCGPNLTLYSSNRDIIKYNNEAIKEVATLIKKGFIIAIKGMGGFHLICDALNEKSVNKLRVNKNRPTKPYAVMFKDLKSIKEYTNITLKEEEILSSKEKPIVLVNKKGNTALSSKIAPNVNRIGCFISYTPLHHLLFKYLDGPIIATSANLKDEPIIKDKDEVFAKLEHIVDFILDFNRDIVNACDDSVIQVVRNRNIKLRNARGYAPTSIKLENKLEKKILAMGANQKSTISLAFENNLILSPHIGDLNSIESVEYFERTINTFKNFYDFEPQIIVCDKHPNYESTKFAFKLKNINPKIELVQVQHHYAHILSVMAEHKLDKEVLGIAFDGTGYGDDGNIWGGEVFIANKSTYKRVNHIKYFKLLGGEMAVKEPKRVALSLLFDNFTLDEILLMDNSCVKAFKINEIKMFHTMWQKALNTPLTSSIGRLFDALASFADILQTQSYEGETGLQIEQYYEASIKENYSYEISHNQIDLSLMIKEIILDNDKKLICSKFINTIVKIIEDLSNTYKNLPLVISGGVFQNRILLEILIDKFEKQGREFYFNIDIPANDGGLSIGQIYHKI</sequence>
<dbReference type="UniPathway" id="UPA00335"/>
<dbReference type="Pfam" id="PF01300">
    <property type="entry name" value="Sua5_yciO_yrdC"/>
    <property type="match status" value="1"/>
</dbReference>
<keyword evidence="5" id="KW-0863">Zinc-finger</keyword>
<feature type="active site" evidence="9">
    <location>
        <position position="36"/>
    </location>
</feature>
<dbReference type="PROSITE" id="PS51160">
    <property type="entry name" value="ACYLPHOSPHATASE_3"/>
    <property type="match status" value="1"/>
</dbReference>
<dbReference type="Proteomes" id="UP000503483">
    <property type="component" value="Chromosome"/>
</dbReference>
<dbReference type="Pfam" id="PF22521">
    <property type="entry name" value="HypF_C_2"/>
    <property type="match status" value="1"/>
</dbReference>
<dbReference type="EC" id="6.2.-.-" evidence="8"/>
<dbReference type="InterPro" id="IPR004421">
    <property type="entry name" value="Carbamoyltransferase_HypF"/>
</dbReference>
<keyword evidence="3" id="KW-0436">Ligase</keyword>
<evidence type="ECO:0000256" key="4">
    <source>
        <dbReference type="ARBA" id="ARBA00022723"/>
    </source>
</evidence>
<dbReference type="InterPro" id="IPR001792">
    <property type="entry name" value="Acylphosphatase-like_dom"/>
</dbReference>
<dbReference type="SUPFAM" id="SSF53067">
    <property type="entry name" value="Actin-like ATPase domain"/>
    <property type="match status" value="1"/>
</dbReference>
<evidence type="ECO:0000313" key="13">
    <source>
        <dbReference type="Proteomes" id="UP000503483"/>
    </source>
</evidence>
<dbReference type="GO" id="GO:0003725">
    <property type="term" value="F:double-stranded RNA binding"/>
    <property type="evidence" value="ECO:0007669"/>
    <property type="project" value="InterPro"/>
</dbReference>
<dbReference type="PROSITE" id="PS00150">
    <property type="entry name" value="ACYLPHOSPHATASE_1"/>
    <property type="match status" value="1"/>
</dbReference>
<dbReference type="InterPro" id="IPR017968">
    <property type="entry name" value="Acylphosphatase_CS"/>
</dbReference>
<evidence type="ECO:0000256" key="8">
    <source>
        <dbReference type="PIRNR" id="PIRNR006256"/>
    </source>
</evidence>
<reference evidence="12 13" key="1">
    <citation type="submission" date="2019-08" db="EMBL/GenBank/DDBJ databases">
        <title>Complete genome sequence of Arcobacter acticola.</title>
        <authorList>
            <person name="Miller W."/>
        </authorList>
    </citation>
    <scope>NUCLEOTIDE SEQUENCE [LARGE SCALE GENOMIC DNA]</scope>
    <source>
        <strain evidence="12 13">KCTC 52212</strain>
    </source>
</reference>
<dbReference type="InterPro" id="IPR036046">
    <property type="entry name" value="Acylphosphatase-like_dom_sf"/>
</dbReference>
<dbReference type="Pfam" id="PF07503">
    <property type="entry name" value="zf-HYPF"/>
    <property type="match status" value="2"/>
</dbReference>
<evidence type="ECO:0000256" key="1">
    <source>
        <dbReference type="ARBA" id="ARBA00004711"/>
    </source>
</evidence>
<dbReference type="NCBIfam" id="TIGR00143">
    <property type="entry name" value="hypF"/>
    <property type="match status" value="1"/>
</dbReference>
<dbReference type="GO" id="GO:0016874">
    <property type="term" value="F:ligase activity"/>
    <property type="evidence" value="ECO:0007669"/>
    <property type="project" value="UniProtKB-UniRule"/>
</dbReference>
<keyword evidence="13" id="KW-1185">Reference proteome</keyword>
<comment type="pathway">
    <text evidence="1">Protein modification; [NiFe] hydrogenase maturation.</text>
</comment>
<dbReference type="GO" id="GO:0051604">
    <property type="term" value="P:protein maturation"/>
    <property type="evidence" value="ECO:0007669"/>
    <property type="project" value="TreeGrafter"/>
</dbReference>
<dbReference type="InterPro" id="IPR055128">
    <property type="entry name" value="HypF_C_2"/>
</dbReference>